<dbReference type="SUPFAM" id="SSF54373">
    <property type="entry name" value="FAD-linked reductases, C-terminal domain"/>
    <property type="match status" value="1"/>
</dbReference>
<dbReference type="RefSeq" id="WP_039016684.1">
    <property type="nucleotide sequence ID" value="NZ_CP037901.1"/>
</dbReference>
<feature type="binding site" evidence="5">
    <location>
        <begin position="105"/>
        <end position="108"/>
    </location>
    <ligand>
        <name>FAD</name>
        <dbReference type="ChEBI" id="CHEBI:57692"/>
    </ligand>
</feature>
<evidence type="ECO:0000256" key="6">
    <source>
        <dbReference type="RuleBase" id="RU003968"/>
    </source>
</evidence>
<gene>
    <name evidence="10" type="ORF">DDF84_025150</name>
</gene>
<dbReference type="GO" id="GO:0016614">
    <property type="term" value="F:oxidoreductase activity, acting on CH-OH group of donors"/>
    <property type="evidence" value="ECO:0007669"/>
    <property type="project" value="InterPro"/>
</dbReference>
<dbReference type="Gene3D" id="3.30.560.10">
    <property type="entry name" value="Glucose Oxidase, domain 3"/>
    <property type="match status" value="1"/>
</dbReference>
<comment type="cofactor">
    <cofactor evidence="1 5">
        <name>FAD</name>
        <dbReference type="ChEBI" id="CHEBI:57692"/>
    </cofactor>
</comment>
<evidence type="ECO:0000256" key="4">
    <source>
        <dbReference type="ARBA" id="ARBA00022827"/>
    </source>
</evidence>
<evidence type="ECO:0000259" key="8">
    <source>
        <dbReference type="PROSITE" id="PS00623"/>
    </source>
</evidence>
<dbReference type="PROSITE" id="PS00624">
    <property type="entry name" value="GMC_OXRED_2"/>
    <property type="match status" value="1"/>
</dbReference>
<sequence length="557" mass="60296">MTQNEKLAGDTPAVAAFDYIVVGAGSAGCAVAARLAEDAGVTVALLEAGPSDHHFSVWTPVAVATIVPKAGPRNYAYRSVPQPGLNGRRSYQPRGRGLGGSSSINGMVYIRGHRKDYDTWAQLGCQGWGYEDVLPYFRRSETNHALDDRHHGKDGPLHVNELRTPNPFSARFIEAAMQAGIPFNRDFNGAEQDGAGYYQVTQRNGERWNSARAYLHHGDANDGTFSGGRRNLTVWTDTQVQRIVFEGRRAVGVSITRAGVTQVLRARREVIVSGGAFNSPQLLLASGIGPAAHLRDLGIDVVHDLPGVGENLQDHLDIAVCHQVLSPQLFGYSLRGAAKMLGQWRQYRRDRTGMFSSNLAEAGAFLRSSRELAEPDLQFHFVPGLSPTHTGMRRRDLKHGFTGLACLLRPESRGHVRLNSADTRDAPLIDPRFLSAESDMAGMVACFRLMRRIFAQPALASAQGRELLTEGIGPGDGDEAAIRAYVRRHADSVFHPIGTCKMGVDAMAVVDPSLRVHGVEGLRVVDASIMPTLIGGNTNAPAMMIGEKAADLIRSGA</sequence>
<comment type="similarity">
    <text evidence="2 6">Belongs to the GMC oxidoreductase family.</text>
</comment>
<evidence type="ECO:0000256" key="3">
    <source>
        <dbReference type="ARBA" id="ARBA00022630"/>
    </source>
</evidence>
<dbReference type="Proteomes" id="UP000253772">
    <property type="component" value="Chromosome c2"/>
</dbReference>
<proteinExistence type="inferred from homology"/>
<keyword evidence="3 6" id="KW-0285">Flavoprotein</keyword>
<dbReference type="PANTHER" id="PTHR11552:SF147">
    <property type="entry name" value="CHOLINE DEHYDROGENASE, MITOCHONDRIAL"/>
    <property type="match status" value="1"/>
</dbReference>
<protein>
    <submittedName>
        <fullName evidence="10">GMC family oxidoreductase</fullName>
    </submittedName>
</protein>
<dbReference type="SUPFAM" id="SSF51905">
    <property type="entry name" value="FAD/NAD(P)-binding domain"/>
    <property type="match status" value="1"/>
</dbReference>
<reference evidence="10 11" key="1">
    <citation type="submission" date="2019-03" db="EMBL/GenBank/DDBJ databases">
        <title>Comparative insights into the high quality Complete genome sequence of highly metal resistant Cupriavidus metallidurans strain BS1 isolated from a gold-copper mine.</title>
        <authorList>
            <person name="Mazhar H.S."/>
            <person name="Rensing C."/>
        </authorList>
    </citation>
    <scope>NUCLEOTIDE SEQUENCE [LARGE SCALE GENOMIC DNA]</scope>
    <source>
        <strain evidence="10 11">BS1</strain>
    </source>
</reference>
<feature type="region of interest" description="Disordered" evidence="7">
    <location>
        <begin position="78"/>
        <end position="99"/>
    </location>
</feature>
<evidence type="ECO:0000256" key="1">
    <source>
        <dbReference type="ARBA" id="ARBA00001974"/>
    </source>
</evidence>
<dbReference type="Gene3D" id="3.50.50.60">
    <property type="entry name" value="FAD/NAD(P)-binding domain"/>
    <property type="match status" value="1"/>
</dbReference>
<dbReference type="PROSITE" id="PS51257">
    <property type="entry name" value="PROKAR_LIPOPROTEIN"/>
    <property type="match status" value="1"/>
</dbReference>
<dbReference type="OrthoDB" id="9785276at2"/>
<dbReference type="Pfam" id="PF05199">
    <property type="entry name" value="GMC_oxred_C"/>
    <property type="match status" value="1"/>
</dbReference>
<dbReference type="PANTHER" id="PTHR11552">
    <property type="entry name" value="GLUCOSE-METHANOL-CHOLINE GMC OXIDOREDUCTASE"/>
    <property type="match status" value="1"/>
</dbReference>
<keyword evidence="4 5" id="KW-0274">FAD</keyword>
<dbReference type="Pfam" id="PF00732">
    <property type="entry name" value="GMC_oxred_N"/>
    <property type="match status" value="1"/>
</dbReference>
<dbReference type="InterPro" id="IPR000172">
    <property type="entry name" value="GMC_OxRdtase_N"/>
</dbReference>
<evidence type="ECO:0000256" key="2">
    <source>
        <dbReference type="ARBA" id="ARBA00010790"/>
    </source>
</evidence>
<evidence type="ECO:0000256" key="7">
    <source>
        <dbReference type="SAM" id="MobiDB-lite"/>
    </source>
</evidence>
<dbReference type="InterPro" id="IPR036188">
    <property type="entry name" value="FAD/NAD-bd_sf"/>
</dbReference>
<feature type="binding site" evidence="5">
    <location>
        <position position="240"/>
    </location>
    <ligand>
        <name>FAD</name>
        <dbReference type="ChEBI" id="CHEBI:57692"/>
    </ligand>
</feature>
<dbReference type="EMBL" id="CP037901">
    <property type="protein sequence ID" value="QBP12944.1"/>
    <property type="molecule type" value="Genomic_DNA"/>
</dbReference>
<dbReference type="AlphaFoldDB" id="A0A482J1G0"/>
<dbReference type="InterPro" id="IPR012132">
    <property type="entry name" value="GMC_OxRdtase"/>
</dbReference>
<organism evidence="10 11">
    <name type="scientific">Cupriavidus metallidurans</name>
    <dbReference type="NCBI Taxonomy" id="119219"/>
    <lineage>
        <taxon>Bacteria</taxon>
        <taxon>Pseudomonadati</taxon>
        <taxon>Pseudomonadota</taxon>
        <taxon>Betaproteobacteria</taxon>
        <taxon>Burkholderiales</taxon>
        <taxon>Burkholderiaceae</taxon>
        <taxon>Cupriavidus</taxon>
    </lineage>
</organism>
<dbReference type="GO" id="GO:0050660">
    <property type="term" value="F:flavin adenine dinucleotide binding"/>
    <property type="evidence" value="ECO:0007669"/>
    <property type="project" value="InterPro"/>
</dbReference>
<feature type="domain" description="Glucose-methanol-choline oxidoreductase N-terminal" evidence="9">
    <location>
        <begin position="275"/>
        <end position="289"/>
    </location>
</feature>
<evidence type="ECO:0000259" key="9">
    <source>
        <dbReference type="PROSITE" id="PS00624"/>
    </source>
</evidence>
<accession>A0A482J1G0</accession>
<dbReference type="PROSITE" id="PS00623">
    <property type="entry name" value="GMC_OXRED_1"/>
    <property type="match status" value="1"/>
</dbReference>
<feature type="domain" description="Glucose-methanol-choline oxidoreductase N-terminal" evidence="8">
    <location>
        <begin position="95"/>
        <end position="118"/>
    </location>
</feature>
<dbReference type="InterPro" id="IPR007867">
    <property type="entry name" value="GMC_OxRtase_C"/>
</dbReference>
<evidence type="ECO:0000313" key="10">
    <source>
        <dbReference type="EMBL" id="QBP12944.1"/>
    </source>
</evidence>
<evidence type="ECO:0000313" key="11">
    <source>
        <dbReference type="Proteomes" id="UP000253772"/>
    </source>
</evidence>
<evidence type="ECO:0000256" key="5">
    <source>
        <dbReference type="PIRSR" id="PIRSR000137-2"/>
    </source>
</evidence>
<dbReference type="PIRSF" id="PIRSF000137">
    <property type="entry name" value="Alcohol_oxidase"/>
    <property type="match status" value="1"/>
</dbReference>
<name>A0A482J1G0_9BURK</name>